<comment type="caution">
    <text evidence="9">The sequence shown here is derived from an EMBL/GenBank/DDBJ whole genome shotgun (WGS) entry which is preliminary data.</text>
</comment>
<dbReference type="PRINTS" id="PR00505">
    <property type="entry name" value="D12N6MTFRASE"/>
</dbReference>
<dbReference type="RefSeq" id="WP_007342860.1">
    <property type="nucleotide sequence ID" value="NZ_GL878494.1"/>
</dbReference>
<feature type="binding site" evidence="7">
    <location>
        <position position="12"/>
    </location>
    <ligand>
        <name>S-adenosyl-L-methionine</name>
        <dbReference type="ChEBI" id="CHEBI:59789"/>
    </ligand>
</feature>
<evidence type="ECO:0000313" key="10">
    <source>
        <dbReference type="Proteomes" id="UP000004105"/>
    </source>
</evidence>
<reference evidence="9 10" key="1">
    <citation type="submission" date="2011-02" db="EMBL/GenBank/DDBJ databases">
        <authorList>
            <person name="Muzny D."/>
            <person name="Qin X."/>
            <person name="Deng J."/>
            <person name="Jiang H."/>
            <person name="Liu Y."/>
            <person name="Qu J."/>
            <person name="Song X.-Z."/>
            <person name="Zhang L."/>
            <person name="Thornton R."/>
            <person name="Coyle M."/>
            <person name="Francisco L."/>
            <person name="Jackson L."/>
            <person name="Javaid M."/>
            <person name="Korchina V."/>
            <person name="Kovar C."/>
            <person name="Mata R."/>
            <person name="Mathew T."/>
            <person name="Ngo R."/>
            <person name="Nguyen L."/>
            <person name="Nguyen N."/>
            <person name="Okwuonu G."/>
            <person name="Ongeri F."/>
            <person name="Pham C."/>
            <person name="Simmons D."/>
            <person name="Wilczek-Boney K."/>
            <person name="Hale W."/>
            <person name="Jakkamsetti A."/>
            <person name="Pham P."/>
            <person name="Ruth R."/>
            <person name="San Lucas F."/>
            <person name="Warren J."/>
            <person name="Zhang J."/>
            <person name="Zhao Z."/>
            <person name="Zhou C."/>
            <person name="Zhu D."/>
            <person name="Lee S."/>
            <person name="Bess C."/>
            <person name="Blankenburg K."/>
            <person name="Forbes L."/>
            <person name="Fu Q."/>
            <person name="Gubbala S."/>
            <person name="Hirani K."/>
            <person name="Jayaseelan J.C."/>
            <person name="Lara F."/>
            <person name="Munidasa M."/>
            <person name="Palculict T."/>
            <person name="Patil S."/>
            <person name="Pu L.-L."/>
            <person name="Saada N."/>
            <person name="Tang L."/>
            <person name="Weissenberger G."/>
            <person name="Zhu Y."/>
            <person name="Hemphill L."/>
            <person name="Shang Y."/>
            <person name="Youmans B."/>
            <person name="Ayvaz T."/>
            <person name="Ross M."/>
            <person name="Santibanez J."/>
            <person name="Aqrawi P."/>
            <person name="Gross S."/>
            <person name="Joshi V."/>
            <person name="Fowler G."/>
            <person name="Nazareth L."/>
            <person name="Reid J."/>
            <person name="Worley K."/>
            <person name="Petrosino J."/>
            <person name="Highlander S."/>
            <person name="Gibbs R."/>
        </authorList>
    </citation>
    <scope>NUCLEOTIDE SEQUENCE [LARGE SCALE GENOMIC DNA]</scope>
    <source>
        <strain evidence="9 10">ATCC BAA-1200</strain>
    </source>
</reference>
<organism evidence="9 10">
    <name type="scientific">Neisseria bacilliformis ATCC BAA-1200</name>
    <dbReference type="NCBI Taxonomy" id="888742"/>
    <lineage>
        <taxon>Bacteria</taxon>
        <taxon>Pseudomonadati</taxon>
        <taxon>Pseudomonadota</taxon>
        <taxon>Betaproteobacteria</taxon>
        <taxon>Neisseriales</taxon>
        <taxon>Neisseriaceae</taxon>
        <taxon>Neisseria</taxon>
    </lineage>
</organism>
<dbReference type="OrthoDB" id="9805629at2"/>
<dbReference type="Gene3D" id="1.10.1020.10">
    <property type="entry name" value="Adenine-specific Methyltransferase, Domain 2"/>
    <property type="match status" value="1"/>
</dbReference>
<feature type="binding site" evidence="7">
    <location>
        <position position="8"/>
    </location>
    <ligand>
        <name>S-adenosyl-L-methionine</name>
        <dbReference type="ChEBI" id="CHEBI:59789"/>
    </ligand>
</feature>
<dbReference type="InterPro" id="IPR012327">
    <property type="entry name" value="MeTrfase_D12"/>
</dbReference>
<dbReference type="Pfam" id="PF02086">
    <property type="entry name" value="MethyltransfD12"/>
    <property type="match status" value="1"/>
</dbReference>
<accession>F2BDP0</accession>
<evidence type="ECO:0000256" key="6">
    <source>
        <dbReference type="ARBA" id="ARBA00047942"/>
    </source>
</evidence>
<dbReference type="GO" id="GO:0009307">
    <property type="term" value="P:DNA restriction-modification system"/>
    <property type="evidence" value="ECO:0007669"/>
    <property type="project" value="InterPro"/>
</dbReference>
<keyword evidence="5 8" id="KW-0949">S-adenosyl-L-methionine</keyword>
<dbReference type="PANTHER" id="PTHR30481">
    <property type="entry name" value="DNA ADENINE METHYLASE"/>
    <property type="match status" value="1"/>
</dbReference>
<dbReference type="InterPro" id="IPR023095">
    <property type="entry name" value="Ade_MeTrfase_dom_2"/>
</dbReference>
<feature type="binding site" evidence="7">
    <location>
        <position position="181"/>
    </location>
    <ligand>
        <name>S-adenosyl-L-methionine</name>
        <dbReference type="ChEBI" id="CHEBI:59789"/>
    </ligand>
</feature>
<dbReference type="Proteomes" id="UP000004105">
    <property type="component" value="Unassembled WGS sequence"/>
</dbReference>
<dbReference type="SUPFAM" id="SSF53335">
    <property type="entry name" value="S-adenosyl-L-methionine-dependent methyltransferases"/>
    <property type="match status" value="1"/>
</dbReference>
<evidence type="ECO:0000256" key="8">
    <source>
        <dbReference type="RuleBase" id="RU361257"/>
    </source>
</evidence>
<dbReference type="GO" id="GO:0032259">
    <property type="term" value="P:methylation"/>
    <property type="evidence" value="ECO:0007669"/>
    <property type="project" value="UniProtKB-KW"/>
</dbReference>
<protein>
    <recommendedName>
        <fullName evidence="2 8">Site-specific DNA-methyltransferase (adenine-specific)</fullName>
        <ecNumber evidence="2 8">2.1.1.72</ecNumber>
    </recommendedName>
</protein>
<dbReference type="PROSITE" id="PS00092">
    <property type="entry name" value="N6_MTASE"/>
    <property type="match status" value="1"/>
</dbReference>
<evidence type="ECO:0000256" key="7">
    <source>
        <dbReference type="PIRSR" id="PIRSR000398-1"/>
    </source>
</evidence>
<evidence type="ECO:0000256" key="4">
    <source>
        <dbReference type="ARBA" id="ARBA00022679"/>
    </source>
</evidence>
<gene>
    <name evidence="9" type="primary">dam</name>
    <name evidence="9" type="ORF">HMPREF9123_1854</name>
</gene>
<dbReference type="Gene3D" id="3.40.50.150">
    <property type="entry name" value="Vaccinia Virus protein VP39"/>
    <property type="match status" value="1"/>
</dbReference>
<dbReference type="GO" id="GO:0009007">
    <property type="term" value="F:site-specific DNA-methyltransferase (adenine-specific) activity"/>
    <property type="evidence" value="ECO:0007669"/>
    <property type="project" value="UniProtKB-UniRule"/>
</dbReference>
<comment type="catalytic activity">
    <reaction evidence="6 8">
        <text>a 2'-deoxyadenosine in DNA + S-adenosyl-L-methionine = an N(6)-methyl-2'-deoxyadenosine in DNA + S-adenosyl-L-homocysteine + H(+)</text>
        <dbReference type="Rhea" id="RHEA:15197"/>
        <dbReference type="Rhea" id="RHEA-COMP:12418"/>
        <dbReference type="Rhea" id="RHEA-COMP:12419"/>
        <dbReference type="ChEBI" id="CHEBI:15378"/>
        <dbReference type="ChEBI" id="CHEBI:57856"/>
        <dbReference type="ChEBI" id="CHEBI:59789"/>
        <dbReference type="ChEBI" id="CHEBI:90615"/>
        <dbReference type="ChEBI" id="CHEBI:90616"/>
        <dbReference type="EC" id="2.1.1.72"/>
    </reaction>
</comment>
<dbReference type="HOGENOM" id="CLU_063430_0_1_4"/>
<dbReference type="GO" id="GO:0006298">
    <property type="term" value="P:mismatch repair"/>
    <property type="evidence" value="ECO:0007669"/>
    <property type="project" value="TreeGrafter"/>
</dbReference>
<evidence type="ECO:0000256" key="2">
    <source>
        <dbReference type="ARBA" id="ARBA00011900"/>
    </source>
</evidence>
<feature type="binding site" evidence="7">
    <location>
        <position position="54"/>
    </location>
    <ligand>
        <name>S-adenosyl-L-methionine</name>
        <dbReference type="ChEBI" id="CHEBI:59789"/>
    </ligand>
</feature>
<dbReference type="PIRSF" id="PIRSF000398">
    <property type="entry name" value="M_m6A_EcoRV"/>
    <property type="match status" value="1"/>
</dbReference>
<evidence type="ECO:0000256" key="1">
    <source>
        <dbReference type="ARBA" id="ARBA00006594"/>
    </source>
</evidence>
<dbReference type="InterPro" id="IPR029063">
    <property type="entry name" value="SAM-dependent_MTases_sf"/>
</dbReference>
<keyword evidence="10" id="KW-1185">Reference proteome</keyword>
<comment type="similarity">
    <text evidence="1 8">Belongs to the N(4)/N(6)-methyltransferase family.</text>
</comment>
<dbReference type="NCBIfam" id="TIGR00571">
    <property type="entry name" value="dam"/>
    <property type="match status" value="1"/>
</dbReference>
<evidence type="ECO:0000256" key="5">
    <source>
        <dbReference type="ARBA" id="ARBA00022691"/>
    </source>
</evidence>
<keyword evidence="4 8" id="KW-0808">Transferase</keyword>
<dbReference type="AlphaFoldDB" id="F2BDP0"/>
<sequence length="269" mass="30305">MSKPFLKWAGGKYKLAHFIETHLPSPTRKRLIEPFAGSAAVSLSLEFESYLLNDTNADLIGLFQSLKNQKQEFIAYACSFFTAANNESGRYYELREQFNNSRDTVERAALFVYLNRHAFNGLCRYNSKGGFNVPFGKYKAPYFPEAEILAFLQKADRIELMCADFQAALNAVGSDDLIYCDPPYAPLSETASFTAYAQNSFNADDQRRLAATAERVAKQSQGVLISNHDTPFTRDLYRHARLEAIEVQRNIAAKGSSRQKVGEILAVYE</sequence>
<dbReference type="GO" id="GO:0043565">
    <property type="term" value="F:sequence-specific DNA binding"/>
    <property type="evidence" value="ECO:0007669"/>
    <property type="project" value="TreeGrafter"/>
</dbReference>
<dbReference type="PANTHER" id="PTHR30481:SF3">
    <property type="entry name" value="DNA ADENINE METHYLASE"/>
    <property type="match status" value="1"/>
</dbReference>
<name>F2BDP0_9NEIS</name>
<dbReference type="InterPro" id="IPR002052">
    <property type="entry name" value="DNA_methylase_N6_adenine_CS"/>
</dbReference>
<dbReference type="EMBL" id="AFAY01000037">
    <property type="protein sequence ID" value="EGF10446.1"/>
    <property type="molecule type" value="Genomic_DNA"/>
</dbReference>
<dbReference type="EC" id="2.1.1.72" evidence="2 8"/>
<evidence type="ECO:0000313" key="9">
    <source>
        <dbReference type="EMBL" id="EGF10446.1"/>
    </source>
</evidence>
<dbReference type="GO" id="GO:1904047">
    <property type="term" value="F:S-adenosyl-L-methionine binding"/>
    <property type="evidence" value="ECO:0007669"/>
    <property type="project" value="TreeGrafter"/>
</dbReference>
<evidence type="ECO:0000256" key="3">
    <source>
        <dbReference type="ARBA" id="ARBA00022603"/>
    </source>
</evidence>
<proteinExistence type="inferred from homology"/>
<dbReference type="InterPro" id="IPR012263">
    <property type="entry name" value="M_m6A_EcoRV"/>
</dbReference>
<keyword evidence="3 8" id="KW-0489">Methyltransferase</keyword>